<dbReference type="Gene3D" id="3.60.110.10">
    <property type="entry name" value="Carbon-nitrogen hydrolase"/>
    <property type="match status" value="1"/>
</dbReference>
<evidence type="ECO:0000313" key="4">
    <source>
        <dbReference type="Proteomes" id="UP001332931"/>
    </source>
</evidence>
<evidence type="ECO:0000259" key="2">
    <source>
        <dbReference type="PROSITE" id="PS50263"/>
    </source>
</evidence>
<reference evidence="3 4" key="1">
    <citation type="submission" date="2024-01" db="EMBL/GenBank/DDBJ databases">
        <title>Description of Olsenella sp. nov., isolated from pig feces.</title>
        <authorList>
            <person name="Chang Y.-H."/>
        </authorList>
    </citation>
    <scope>NUCLEOTIDE SEQUENCE [LARGE SCALE GENOMIC DNA]</scope>
    <source>
        <strain evidence="3 4">YH-ols2223</strain>
    </source>
</reference>
<dbReference type="RefSeq" id="WP_330957285.1">
    <property type="nucleotide sequence ID" value="NZ_JAZGJQ010000001.1"/>
</dbReference>
<dbReference type="Proteomes" id="UP001332931">
    <property type="component" value="Unassembled WGS sequence"/>
</dbReference>
<accession>A0ABU7R7V0</accession>
<feature type="compositionally biased region" description="Basic and acidic residues" evidence="1">
    <location>
        <begin position="609"/>
        <end position="619"/>
    </location>
</feature>
<dbReference type="Gene3D" id="3.40.50.620">
    <property type="entry name" value="HUPs"/>
    <property type="match status" value="1"/>
</dbReference>
<keyword evidence="4" id="KW-1185">Reference proteome</keyword>
<organism evidence="3 4">
    <name type="scientific">Olsenella absiana</name>
    <dbReference type="NCBI Taxonomy" id="3115222"/>
    <lineage>
        <taxon>Bacteria</taxon>
        <taxon>Bacillati</taxon>
        <taxon>Actinomycetota</taxon>
        <taxon>Coriobacteriia</taxon>
        <taxon>Coriobacteriales</taxon>
        <taxon>Atopobiaceae</taxon>
        <taxon>Olsenella</taxon>
    </lineage>
</organism>
<dbReference type="InterPro" id="IPR014729">
    <property type="entry name" value="Rossmann-like_a/b/a_fold"/>
</dbReference>
<dbReference type="InterPro" id="IPR036526">
    <property type="entry name" value="C-N_Hydrolase_sf"/>
</dbReference>
<feature type="region of interest" description="Disordered" evidence="1">
    <location>
        <begin position="568"/>
        <end position="593"/>
    </location>
</feature>
<gene>
    <name evidence="3" type="ORF">VXJ25_00700</name>
</gene>
<evidence type="ECO:0000313" key="3">
    <source>
        <dbReference type="EMBL" id="MEE6146519.1"/>
    </source>
</evidence>
<dbReference type="GO" id="GO:0016787">
    <property type="term" value="F:hydrolase activity"/>
    <property type="evidence" value="ECO:0007669"/>
    <property type="project" value="UniProtKB-KW"/>
</dbReference>
<dbReference type="SUPFAM" id="SSF52402">
    <property type="entry name" value="Adenine nucleotide alpha hydrolases-like"/>
    <property type="match status" value="1"/>
</dbReference>
<proteinExistence type="predicted"/>
<feature type="compositionally biased region" description="Gly residues" evidence="1">
    <location>
        <begin position="569"/>
        <end position="580"/>
    </location>
</feature>
<evidence type="ECO:0000256" key="1">
    <source>
        <dbReference type="SAM" id="MobiDB-lite"/>
    </source>
</evidence>
<feature type="compositionally biased region" description="Gly residues" evidence="1">
    <location>
        <begin position="621"/>
        <end position="631"/>
    </location>
</feature>
<dbReference type="SUPFAM" id="SSF56317">
    <property type="entry name" value="Carbon-nitrogen hydrolase"/>
    <property type="match status" value="1"/>
</dbReference>
<dbReference type="Pfam" id="PF00795">
    <property type="entry name" value="CN_hydrolase"/>
    <property type="match status" value="1"/>
</dbReference>
<name>A0ABU7R7V0_9ACTN</name>
<dbReference type="PROSITE" id="PS50263">
    <property type="entry name" value="CN_HYDROLASE"/>
    <property type="match status" value="1"/>
</dbReference>
<comment type="caution">
    <text evidence="3">The sequence shown here is derived from an EMBL/GenBank/DDBJ whole genome shotgun (WGS) entry which is preliminary data.</text>
</comment>
<dbReference type="EMBL" id="JAZGJQ010000001">
    <property type="protein sequence ID" value="MEE6146519.1"/>
    <property type="molecule type" value="Genomic_DNA"/>
</dbReference>
<sequence>MKLSIAQIDTRAGDFARTAERVVSISEAAAAQGADLLLLPLAALTGPLPVQYGDREGYLVDLSEALSDLSARLACPCLAPIVCDLDGDPLPEAMLLRDGDVVPLRMSSYLAGLAGMGAREDDESDDGPLTLEVGGVELAVAFTYDDLDDLLDERPEVDAVVYFAGFGYALDDASSVLAADLTEGRYVADARELDAWFVGVGSVGGYGTQVYTGSSFVLAPWGQLAACAPSFEEAVVTAEVDPAAEGPLARPLPPEVFNKPLHLWEALTLGLRDYLGKLDLGEVALALDGGAGTLLLATLASDALGPTHVHAVLAEGVTEEGAAASRELARNLHLDLREGADAPAAEAIAHAPAPAPAAVATSRAQVPFGRDEALLHDLTAVRVSALAREVAGIALTAEDKTALALEAAPGTCTPSQLMPLGDVYRSDVLELARLRNTISPVIPAAAMRDFRVPDVEGLASAAPTDAERLALCDTVLASLVEWEQPLTDVVAQRGEPVVVRAIARRLRDREPFRLGRTLCLMVSSRTLYDARSPLGLAWHDRVRGEGERMSERQLMDYLQELTERSLDLAGGGEGAQGGAPGEDAREDEDAGPRDVRDVLGLLRDLARGDLGDRLGRDGEDGLGGGQQGMGPTGPLSWGGPFSEN</sequence>
<protein>
    <submittedName>
        <fullName evidence="3">Nitrilase-related carbon-nitrogen hydrolase</fullName>
    </submittedName>
</protein>
<feature type="domain" description="CN hydrolase" evidence="2">
    <location>
        <begin position="1"/>
        <end position="242"/>
    </location>
</feature>
<dbReference type="InterPro" id="IPR003010">
    <property type="entry name" value="C-N_Hydrolase"/>
</dbReference>
<feature type="region of interest" description="Disordered" evidence="1">
    <location>
        <begin position="609"/>
        <end position="644"/>
    </location>
</feature>
<keyword evidence="3" id="KW-0378">Hydrolase</keyword>